<dbReference type="Gene3D" id="1.10.10.2830">
    <property type="match status" value="1"/>
</dbReference>
<name>A0A3B0Y781_9ZZZZ</name>
<dbReference type="InterPro" id="IPR050336">
    <property type="entry name" value="Chromosome_partition/occlusion"/>
</dbReference>
<dbReference type="GO" id="GO:0005694">
    <property type="term" value="C:chromosome"/>
    <property type="evidence" value="ECO:0007669"/>
    <property type="project" value="TreeGrafter"/>
</dbReference>
<reference evidence="4" key="1">
    <citation type="submission" date="2018-06" db="EMBL/GenBank/DDBJ databases">
        <authorList>
            <person name="Zhirakovskaya E."/>
        </authorList>
    </citation>
    <scope>NUCLEOTIDE SEQUENCE</scope>
</reference>
<dbReference type="InterPro" id="IPR041468">
    <property type="entry name" value="HTH_ParB/Spo0J"/>
</dbReference>
<dbReference type="Pfam" id="PF17762">
    <property type="entry name" value="HTH_ParB"/>
    <property type="match status" value="1"/>
</dbReference>
<dbReference type="InterPro" id="IPR057240">
    <property type="entry name" value="ParB_dimer_C"/>
</dbReference>
<keyword evidence="1" id="KW-0238">DNA-binding</keyword>
<evidence type="ECO:0000259" key="2">
    <source>
        <dbReference type="Pfam" id="PF17762"/>
    </source>
</evidence>
<evidence type="ECO:0000313" key="4">
    <source>
        <dbReference type="EMBL" id="VAW71222.1"/>
    </source>
</evidence>
<sequence>MKPALKTIGIDQIEFKFKKNYSKISLLEASNDIEIAKQYGIYSILVCEIEKDKYQLLNHISEYYYQVALAAKVYDINVLVYDLHKKNIKLSIPHNPISRAQEIKYHLKKYKLKVGEYANEHDISQSQVSHLLRLLKLDANTQDLLSIGKLKLGHGRLLVGLSNQRRKTIIKQILEQKLSVHETEKILNKKDSLAATAPQPKCEVVVKDVNLIALEEVFSTAFKAPVTITDKGNRTGIINISYFGLDEKMGIFDVIGQLDLIVDIEEKDSGKGQLHIKYNSYDRLDEITDHISELAYFE</sequence>
<organism evidence="4">
    <name type="scientific">hydrothermal vent metagenome</name>
    <dbReference type="NCBI Taxonomy" id="652676"/>
    <lineage>
        <taxon>unclassified sequences</taxon>
        <taxon>metagenomes</taxon>
        <taxon>ecological metagenomes</taxon>
    </lineage>
</organism>
<feature type="domain" description="ParB/Spo0J HTH" evidence="2">
    <location>
        <begin position="95"/>
        <end position="190"/>
    </location>
</feature>
<dbReference type="AlphaFoldDB" id="A0A3B0Y781"/>
<accession>A0A3B0Y781</accession>
<dbReference type="PANTHER" id="PTHR33375">
    <property type="entry name" value="CHROMOSOME-PARTITIONING PROTEIN PARB-RELATED"/>
    <property type="match status" value="1"/>
</dbReference>
<dbReference type="SUPFAM" id="SSF109709">
    <property type="entry name" value="KorB DNA-binding domain-like"/>
    <property type="match status" value="1"/>
</dbReference>
<dbReference type="GO" id="GO:0003677">
    <property type="term" value="F:DNA binding"/>
    <property type="evidence" value="ECO:0007669"/>
    <property type="project" value="UniProtKB-KW"/>
</dbReference>
<dbReference type="GO" id="GO:0045881">
    <property type="term" value="P:positive regulation of sporulation resulting in formation of a cellular spore"/>
    <property type="evidence" value="ECO:0007669"/>
    <property type="project" value="TreeGrafter"/>
</dbReference>
<feature type="domain" description="ParB C-terminal dimerisation" evidence="3">
    <location>
        <begin position="257"/>
        <end position="291"/>
    </location>
</feature>
<dbReference type="PANTHER" id="PTHR33375:SF1">
    <property type="entry name" value="CHROMOSOME-PARTITIONING PROTEIN PARB-RELATED"/>
    <property type="match status" value="1"/>
</dbReference>
<dbReference type="Pfam" id="PF23552">
    <property type="entry name" value="ParB_C"/>
    <property type="match status" value="1"/>
</dbReference>
<evidence type="ECO:0000256" key="1">
    <source>
        <dbReference type="ARBA" id="ARBA00023125"/>
    </source>
</evidence>
<dbReference type="GO" id="GO:0007059">
    <property type="term" value="P:chromosome segregation"/>
    <property type="evidence" value="ECO:0007669"/>
    <property type="project" value="TreeGrafter"/>
</dbReference>
<proteinExistence type="predicted"/>
<dbReference type="EMBL" id="UOFL01000014">
    <property type="protein sequence ID" value="VAW71222.1"/>
    <property type="molecule type" value="Genomic_DNA"/>
</dbReference>
<evidence type="ECO:0000259" key="3">
    <source>
        <dbReference type="Pfam" id="PF23552"/>
    </source>
</evidence>
<gene>
    <name evidence="4" type="ORF">MNBD_GAMMA12-3656</name>
</gene>
<protein>
    <submittedName>
        <fullName evidence="4">Uncharacterized protein</fullName>
    </submittedName>
</protein>